<name>A0A2P2PRX0_RHIMU</name>
<accession>A0A2P2PRX0</accession>
<feature type="compositionally biased region" description="Basic and acidic residues" evidence="1">
    <location>
        <begin position="8"/>
        <end position="24"/>
    </location>
</feature>
<dbReference type="EMBL" id="GGEC01076959">
    <property type="protein sequence ID" value="MBX57443.1"/>
    <property type="molecule type" value="Transcribed_RNA"/>
</dbReference>
<organism evidence="2">
    <name type="scientific">Rhizophora mucronata</name>
    <name type="common">Asiatic mangrove</name>
    <dbReference type="NCBI Taxonomy" id="61149"/>
    <lineage>
        <taxon>Eukaryota</taxon>
        <taxon>Viridiplantae</taxon>
        <taxon>Streptophyta</taxon>
        <taxon>Embryophyta</taxon>
        <taxon>Tracheophyta</taxon>
        <taxon>Spermatophyta</taxon>
        <taxon>Magnoliopsida</taxon>
        <taxon>eudicotyledons</taxon>
        <taxon>Gunneridae</taxon>
        <taxon>Pentapetalae</taxon>
        <taxon>rosids</taxon>
        <taxon>fabids</taxon>
        <taxon>Malpighiales</taxon>
        <taxon>Rhizophoraceae</taxon>
        <taxon>Rhizophora</taxon>
    </lineage>
</organism>
<feature type="region of interest" description="Disordered" evidence="1">
    <location>
        <begin position="1"/>
        <end position="24"/>
    </location>
</feature>
<proteinExistence type="predicted"/>
<sequence>MPKGKKARPGDKRQHFSEKEKTINERGLLPLITNKTNYNTHSLNF</sequence>
<reference evidence="2" key="1">
    <citation type="submission" date="2018-02" db="EMBL/GenBank/DDBJ databases">
        <title>Rhizophora mucronata_Transcriptome.</title>
        <authorList>
            <person name="Meera S.P."/>
            <person name="Sreeshan A."/>
            <person name="Augustine A."/>
        </authorList>
    </citation>
    <scope>NUCLEOTIDE SEQUENCE</scope>
    <source>
        <tissue evidence="2">Leaf</tissue>
    </source>
</reference>
<evidence type="ECO:0000256" key="1">
    <source>
        <dbReference type="SAM" id="MobiDB-lite"/>
    </source>
</evidence>
<protein>
    <submittedName>
        <fullName evidence="2">Uncharacterized protein</fullName>
    </submittedName>
</protein>
<dbReference type="AlphaFoldDB" id="A0A2P2PRX0"/>
<evidence type="ECO:0000313" key="2">
    <source>
        <dbReference type="EMBL" id="MBX57443.1"/>
    </source>
</evidence>